<accession>A0A943I238</accession>
<dbReference type="Proteomes" id="UP000754226">
    <property type="component" value="Unassembled WGS sequence"/>
</dbReference>
<gene>
    <name evidence="9" type="ORF">KHX13_09550</name>
</gene>
<feature type="transmembrane region" description="Helical" evidence="7">
    <location>
        <begin position="171"/>
        <end position="191"/>
    </location>
</feature>
<keyword evidence="4 7" id="KW-0812">Transmembrane</keyword>
<dbReference type="PANTHER" id="PTHR33362">
    <property type="entry name" value="SIALIC ACID TRAP TRANSPORTER PERMEASE PROTEIN SIAT-RELATED"/>
    <property type="match status" value="1"/>
</dbReference>
<feature type="transmembrane region" description="Helical" evidence="7">
    <location>
        <begin position="399"/>
        <end position="420"/>
    </location>
</feature>
<feature type="transmembrane region" description="Helical" evidence="7">
    <location>
        <begin position="354"/>
        <end position="379"/>
    </location>
</feature>
<evidence type="ECO:0000259" key="8">
    <source>
        <dbReference type="Pfam" id="PF06808"/>
    </source>
</evidence>
<dbReference type="EMBL" id="JAGZCZ010000013">
    <property type="protein sequence ID" value="MBS5520535.1"/>
    <property type="molecule type" value="Genomic_DNA"/>
</dbReference>
<evidence type="ECO:0000256" key="5">
    <source>
        <dbReference type="ARBA" id="ARBA00022989"/>
    </source>
</evidence>
<evidence type="ECO:0000256" key="6">
    <source>
        <dbReference type="ARBA" id="ARBA00023136"/>
    </source>
</evidence>
<reference evidence="9" key="1">
    <citation type="submission" date="2021-02" db="EMBL/GenBank/DDBJ databases">
        <title>Infant gut strain persistence is associated with maternal origin, phylogeny, and functional potential including surface adhesion and iron acquisition.</title>
        <authorList>
            <person name="Lou Y.C."/>
        </authorList>
    </citation>
    <scope>NUCLEOTIDE SEQUENCE</scope>
    <source>
        <strain evidence="9">L3_106_000M1_dasL3_106_000M1_concoct_15</strain>
    </source>
</reference>
<keyword evidence="5 7" id="KW-1133">Transmembrane helix</keyword>
<dbReference type="Pfam" id="PF06808">
    <property type="entry name" value="DctM"/>
    <property type="match status" value="1"/>
</dbReference>
<comment type="subcellular location">
    <subcellularLocation>
        <location evidence="1">Cell inner membrane</location>
        <topology evidence="1">Multi-pass membrane protein</topology>
    </subcellularLocation>
</comment>
<dbReference type="InterPro" id="IPR004681">
    <property type="entry name" value="TRAP_DctM"/>
</dbReference>
<protein>
    <submittedName>
        <fullName evidence="9">TRAP transporter large permease subunit</fullName>
    </submittedName>
</protein>
<comment type="caution">
    <text evidence="9">The sequence shown here is derived from an EMBL/GenBank/DDBJ whole genome shotgun (WGS) entry which is preliminary data.</text>
</comment>
<dbReference type="PANTHER" id="PTHR33362:SF5">
    <property type="entry name" value="C4-DICARBOXYLATE TRAP TRANSPORTER LARGE PERMEASE PROTEIN DCTM"/>
    <property type="match status" value="1"/>
</dbReference>
<name>A0A943I238_9FIRM</name>
<organism evidence="9 10">
    <name type="scientific">Acidaminococcus intestini</name>
    <dbReference type="NCBI Taxonomy" id="187327"/>
    <lineage>
        <taxon>Bacteria</taxon>
        <taxon>Bacillati</taxon>
        <taxon>Bacillota</taxon>
        <taxon>Negativicutes</taxon>
        <taxon>Acidaminococcales</taxon>
        <taxon>Acidaminococcaceae</taxon>
        <taxon>Acidaminococcus</taxon>
    </lineage>
</organism>
<proteinExistence type="predicted"/>
<evidence type="ECO:0000313" key="9">
    <source>
        <dbReference type="EMBL" id="MBS5520535.1"/>
    </source>
</evidence>
<dbReference type="InterPro" id="IPR010656">
    <property type="entry name" value="DctM"/>
</dbReference>
<feature type="transmembrane region" description="Helical" evidence="7">
    <location>
        <begin position="270"/>
        <end position="294"/>
    </location>
</feature>
<dbReference type="GO" id="GO:0022857">
    <property type="term" value="F:transmembrane transporter activity"/>
    <property type="evidence" value="ECO:0007669"/>
    <property type="project" value="TreeGrafter"/>
</dbReference>
<feature type="transmembrane region" description="Helical" evidence="7">
    <location>
        <begin position="212"/>
        <end position="233"/>
    </location>
</feature>
<keyword evidence="6 7" id="KW-0472">Membrane</keyword>
<feature type="transmembrane region" description="Helical" evidence="7">
    <location>
        <begin position="239"/>
        <end position="258"/>
    </location>
</feature>
<evidence type="ECO:0000256" key="3">
    <source>
        <dbReference type="ARBA" id="ARBA00022519"/>
    </source>
</evidence>
<dbReference type="GO" id="GO:0005886">
    <property type="term" value="C:plasma membrane"/>
    <property type="evidence" value="ECO:0007669"/>
    <property type="project" value="UniProtKB-SubCell"/>
</dbReference>
<evidence type="ECO:0000256" key="1">
    <source>
        <dbReference type="ARBA" id="ARBA00004429"/>
    </source>
</evidence>
<keyword evidence="3" id="KW-0997">Cell inner membrane</keyword>
<dbReference type="PIRSF" id="PIRSF006066">
    <property type="entry name" value="HI0050"/>
    <property type="match status" value="1"/>
</dbReference>
<evidence type="ECO:0000256" key="4">
    <source>
        <dbReference type="ARBA" id="ARBA00022692"/>
    </source>
</evidence>
<evidence type="ECO:0000256" key="2">
    <source>
        <dbReference type="ARBA" id="ARBA00022475"/>
    </source>
</evidence>
<evidence type="ECO:0000313" key="10">
    <source>
        <dbReference type="Proteomes" id="UP000754226"/>
    </source>
</evidence>
<evidence type="ECO:0000256" key="7">
    <source>
        <dbReference type="SAM" id="Phobius"/>
    </source>
</evidence>
<feature type="domain" description="TRAP C4-dicarboxylate transport system permease DctM subunit" evidence="8">
    <location>
        <begin position="8"/>
        <end position="416"/>
    </location>
</feature>
<feature type="transmembrane region" description="Helical" evidence="7">
    <location>
        <begin position="94"/>
        <end position="124"/>
    </location>
</feature>
<keyword evidence="2" id="KW-1003">Cell membrane</keyword>
<feature type="transmembrane region" description="Helical" evidence="7">
    <location>
        <begin position="136"/>
        <end position="159"/>
    </location>
</feature>
<feature type="transmembrane region" description="Helical" evidence="7">
    <location>
        <begin position="314"/>
        <end position="342"/>
    </location>
</feature>
<dbReference type="NCBIfam" id="TIGR00786">
    <property type="entry name" value="dctM"/>
    <property type="match status" value="1"/>
</dbReference>
<dbReference type="AlphaFoldDB" id="A0A943I238"/>
<sequence>MIAVFTLALLAFLAIGVPVAFSLGTSGLLGMLLFMPGDGALDQIPILAYKALDDFVLCAVPLYILMSAILLKGKVGEDLFDLGNKWLRHLPGGLGIATIVACGIFAAITGSSVACAVTVGAIAIPEMLKRGYDRSVVLGAVAGGGTLGILIPPSIPMILYGSITGESIGQLFMSGVLPGVLMTLFFIFIVVHRSRHLKLEAKAPLAERLTALKGSFWGLLLPIIVVGGIYTGAFTPTEAAAVGTVYALFITFVIYRTLSIKDLPGILLETVGTTAMIFAIMIGASLFGFVLTILQVPQALTMMVAEVEVSRWVFFILINLLLLFLGCILETVSIIFITVPILYPIIKQLGFDPIWFNVVMQINMEMALITPPVGMNLFVLKGVSPDSRMEDIIRGVVPYIGVMALEILLISVVPEIATWLPSVVK</sequence>